<evidence type="ECO:0000313" key="2">
    <source>
        <dbReference type="EMBL" id="SDS46280.1"/>
    </source>
</evidence>
<gene>
    <name evidence="2" type="ORF">SAMN05444158_2132</name>
</gene>
<proteinExistence type="predicted"/>
<feature type="region of interest" description="Disordered" evidence="1">
    <location>
        <begin position="100"/>
        <end position="121"/>
    </location>
</feature>
<accession>A0A1H1SDV5</accession>
<feature type="compositionally biased region" description="Basic and acidic residues" evidence="1">
    <location>
        <begin position="108"/>
        <end position="121"/>
    </location>
</feature>
<protein>
    <submittedName>
        <fullName evidence="2">Uncharacterized protein</fullName>
    </submittedName>
</protein>
<sequence>MPIALIAEAKVPLIRKTQPYRPASLGGDSNTSIAKKARTKAEADFATWLMMAKLGGFDDLPSNAQSVLTNYRTRLETMSEAESTAVAVREVYSAYYSEMGGVGAAPEPKARTPTREGEDDE</sequence>
<keyword evidence="3" id="KW-1185">Reference proteome</keyword>
<name>A0A1H1SDV5_9BRAD</name>
<reference evidence="3" key="1">
    <citation type="submission" date="2016-10" db="EMBL/GenBank/DDBJ databases">
        <authorList>
            <person name="Varghese N."/>
            <person name="Submissions S."/>
        </authorList>
    </citation>
    <scope>NUCLEOTIDE SEQUENCE [LARGE SCALE GENOMIC DNA]</scope>
    <source>
        <strain evidence="3">GAS369</strain>
    </source>
</reference>
<dbReference type="Proteomes" id="UP000243904">
    <property type="component" value="Chromosome I"/>
</dbReference>
<evidence type="ECO:0000313" key="3">
    <source>
        <dbReference type="Proteomes" id="UP000243904"/>
    </source>
</evidence>
<dbReference type="EMBL" id="LT629750">
    <property type="protein sequence ID" value="SDS46280.1"/>
    <property type="molecule type" value="Genomic_DNA"/>
</dbReference>
<organism evidence="2 3">
    <name type="scientific">Bradyrhizobium canariense</name>
    <dbReference type="NCBI Taxonomy" id="255045"/>
    <lineage>
        <taxon>Bacteria</taxon>
        <taxon>Pseudomonadati</taxon>
        <taxon>Pseudomonadota</taxon>
        <taxon>Alphaproteobacteria</taxon>
        <taxon>Hyphomicrobiales</taxon>
        <taxon>Nitrobacteraceae</taxon>
        <taxon>Bradyrhizobium</taxon>
    </lineage>
</organism>
<dbReference type="AlphaFoldDB" id="A0A1H1SDV5"/>
<evidence type="ECO:0000256" key="1">
    <source>
        <dbReference type="SAM" id="MobiDB-lite"/>
    </source>
</evidence>